<dbReference type="Pfam" id="PF00884">
    <property type="entry name" value="Sulfatase"/>
    <property type="match status" value="1"/>
</dbReference>
<organism evidence="11 12">
    <name type="scientific">Paraglaciecola psychrophila 170</name>
    <dbReference type="NCBI Taxonomy" id="1129794"/>
    <lineage>
        <taxon>Bacteria</taxon>
        <taxon>Pseudomonadati</taxon>
        <taxon>Pseudomonadota</taxon>
        <taxon>Gammaproteobacteria</taxon>
        <taxon>Alteromonadales</taxon>
        <taxon>Alteromonadaceae</taxon>
        <taxon>Paraglaciecola</taxon>
    </lineage>
</organism>
<keyword evidence="4 9" id="KW-0732">Signal</keyword>
<dbReference type="FunFam" id="3.40.720.10:FF:000023">
    <property type="entry name" value="Arylsulfatase A"/>
    <property type="match status" value="1"/>
</dbReference>
<dbReference type="Pfam" id="PF14707">
    <property type="entry name" value="Sulfatase_C"/>
    <property type="match status" value="1"/>
</dbReference>
<dbReference type="Gene3D" id="3.30.1120.10">
    <property type="match status" value="1"/>
</dbReference>
<dbReference type="CDD" id="cd16026">
    <property type="entry name" value="GALNS_like"/>
    <property type="match status" value="1"/>
</dbReference>
<keyword evidence="12" id="KW-1185">Reference proteome</keyword>
<evidence type="ECO:0000313" key="11">
    <source>
        <dbReference type="EMBL" id="AGH43227.1"/>
    </source>
</evidence>
<keyword evidence="3" id="KW-0479">Metal-binding</keyword>
<evidence type="ECO:0000313" key="12">
    <source>
        <dbReference type="Proteomes" id="UP000011864"/>
    </source>
</evidence>
<feature type="chain" id="PRO_5003899174" description="Sulfatase N-terminal domain-containing protein" evidence="9">
    <location>
        <begin position="24"/>
        <end position="508"/>
    </location>
</feature>
<dbReference type="STRING" id="1129794.C427_1118"/>
<dbReference type="HOGENOM" id="CLU_006332_10_4_6"/>
<dbReference type="PROSITE" id="PS00523">
    <property type="entry name" value="SULFATASE_1"/>
    <property type="match status" value="1"/>
</dbReference>
<dbReference type="PROSITE" id="PS00149">
    <property type="entry name" value="SULFATASE_2"/>
    <property type="match status" value="1"/>
</dbReference>
<dbReference type="PANTHER" id="PTHR42693:SF53">
    <property type="entry name" value="ENDO-4-O-SULFATASE"/>
    <property type="match status" value="1"/>
</dbReference>
<protein>
    <recommendedName>
        <fullName evidence="10">Sulfatase N-terminal domain-containing protein</fullName>
    </recommendedName>
</protein>
<gene>
    <name evidence="11" type="ORF">C427_1118</name>
</gene>
<dbReference type="eggNOG" id="COG3119">
    <property type="taxonomic scope" value="Bacteria"/>
</dbReference>
<dbReference type="AlphaFoldDB" id="K7ANQ4"/>
<evidence type="ECO:0000256" key="9">
    <source>
        <dbReference type="SAM" id="SignalP"/>
    </source>
</evidence>
<evidence type="ECO:0000256" key="6">
    <source>
        <dbReference type="ARBA" id="ARBA00022837"/>
    </source>
</evidence>
<evidence type="ECO:0000259" key="10">
    <source>
        <dbReference type="Pfam" id="PF00884"/>
    </source>
</evidence>
<dbReference type="GO" id="GO:0046872">
    <property type="term" value="F:metal ion binding"/>
    <property type="evidence" value="ECO:0007669"/>
    <property type="project" value="UniProtKB-KW"/>
</dbReference>
<proteinExistence type="inferred from homology"/>
<name>K7ANQ4_9ALTE</name>
<dbReference type="OrthoDB" id="9803751at2"/>
<evidence type="ECO:0000256" key="5">
    <source>
        <dbReference type="ARBA" id="ARBA00022801"/>
    </source>
</evidence>
<dbReference type="PATRIC" id="fig|1129794.4.peg.1106"/>
<dbReference type="RefSeq" id="WP_007636805.1">
    <property type="nucleotide sequence ID" value="NC_020514.1"/>
</dbReference>
<dbReference type="InterPro" id="IPR017850">
    <property type="entry name" value="Alkaline_phosphatase_core_sf"/>
</dbReference>
<evidence type="ECO:0000256" key="8">
    <source>
        <dbReference type="SAM" id="Phobius"/>
    </source>
</evidence>
<feature type="domain" description="Sulfatase N-terminal" evidence="10">
    <location>
        <begin position="50"/>
        <end position="348"/>
    </location>
</feature>
<reference evidence="11 12" key="1">
    <citation type="journal article" date="2013" name="Genome Announc.">
        <title>Complete Genome Sequence of Glaciecola psychrophila Strain 170T.</title>
        <authorList>
            <person name="Yin J."/>
            <person name="Chen J."/>
            <person name="Liu G."/>
            <person name="Yu Y."/>
            <person name="Song L."/>
            <person name="Wang X."/>
            <person name="Qu X."/>
        </authorList>
    </citation>
    <scope>NUCLEOTIDE SEQUENCE [LARGE SCALE GENOMIC DNA]</scope>
    <source>
        <strain evidence="11 12">170</strain>
    </source>
</reference>
<dbReference type="EMBL" id="CP003837">
    <property type="protein sequence ID" value="AGH43227.1"/>
    <property type="molecule type" value="Genomic_DNA"/>
</dbReference>
<keyword evidence="8" id="KW-0812">Transmembrane</keyword>
<accession>K7ANQ4</accession>
<sequence>MYYQKFLLSISFFMLSMVGLTVAAEQALSEEIANNEVVTTSEITSPPDKPNIVFIFADDLGYGDIGAYGSTTINTPNIDKMAAQGAKFDEFYAASPVCTPSRAGLLTGRYPIRQGIHNVFFPESFQGMDPEEITIAEVLKGAGYATGLVGKWHLGHHEQYMPWNQGFDEFFGLPYSNDMGGLYYFNNKDIDFEEVDQRYMTKTYTDQALQFIDKHQEQPFFLYLAHNMPHVPIYASPEFEGQSAGGAYGDVVEELDWSVGQVLKRLDELNLSENTLVIFTSDNGPWLLMGDEGGSAGPLREGKQFTFEGGMRVPTVAYWPGTISQGTKPQGLATMMDWLPTFANLANVPVPADRVIDGRDITGLLTGKGTRAEQTLFYYMNGELRAYRNGNWKIKLPYKGQVGFLSWLQDGFVSGHELLLFNLKDDPGESNNLVAENANRVEVMLAEIDEFKASLGTLPEAKKTGKNMDYGPYIRLVSGLGAKMLLVFVLGSFFIFWVIRKCIRLARR</sequence>
<comment type="cofactor">
    <cofactor evidence="1">
        <name>Ca(2+)</name>
        <dbReference type="ChEBI" id="CHEBI:29108"/>
    </cofactor>
</comment>
<keyword evidence="5" id="KW-0378">Hydrolase</keyword>
<dbReference type="InterPro" id="IPR024607">
    <property type="entry name" value="Sulfatase_CS"/>
</dbReference>
<keyword evidence="6" id="KW-0106">Calcium</keyword>
<keyword evidence="8" id="KW-0472">Membrane</keyword>
<dbReference type="GO" id="GO:0004065">
    <property type="term" value="F:arylsulfatase activity"/>
    <property type="evidence" value="ECO:0007669"/>
    <property type="project" value="TreeGrafter"/>
</dbReference>
<dbReference type="PANTHER" id="PTHR42693">
    <property type="entry name" value="ARYLSULFATASE FAMILY MEMBER"/>
    <property type="match status" value="1"/>
</dbReference>
<dbReference type="InterPro" id="IPR050738">
    <property type="entry name" value="Sulfatase"/>
</dbReference>
<dbReference type="Proteomes" id="UP000011864">
    <property type="component" value="Chromosome"/>
</dbReference>
<feature type="transmembrane region" description="Helical" evidence="8">
    <location>
        <begin position="476"/>
        <end position="499"/>
    </location>
</feature>
<dbReference type="Gene3D" id="3.40.720.10">
    <property type="entry name" value="Alkaline Phosphatase, subunit A"/>
    <property type="match status" value="1"/>
</dbReference>
<evidence type="ECO:0000256" key="3">
    <source>
        <dbReference type="ARBA" id="ARBA00022723"/>
    </source>
</evidence>
<keyword evidence="8" id="KW-1133">Transmembrane helix</keyword>
<dbReference type="KEGG" id="gps:C427_1118"/>
<evidence type="ECO:0000256" key="7">
    <source>
        <dbReference type="ARBA" id="ARBA00023180"/>
    </source>
</evidence>
<keyword evidence="7" id="KW-0325">Glycoprotein</keyword>
<dbReference type="SUPFAM" id="SSF53649">
    <property type="entry name" value="Alkaline phosphatase-like"/>
    <property type="match status" value="1"/>
</dbReference>
<evidence type="ECO:0000256" key="1">
    <source>
        <dbReference type="ARBA" id="ARBA00001913"/>
    </source>
</evidence>
<evidence type="ECO:0000256" key="4">
    <source>
        <dbReference type="ARBA" id="ARBA00022729"/>
    </source>
</evidence>
<dbReference type="InterPro" id="IPR000917">
    <property type="entry name" value="Sulfatase_N"/>
</dbReference>
<evidence type="ECO:0000256" key="2">
    <source>
        <dbReference type="ARBA" id="ARBA00008779"/>
    </source>
</evidence>
<comment type="similarity">
    <text evidence="2">Belongs to the sulfatase family.</text>
</comment>
<feature type="signal peptide" evidence="9">
    <location>
        <begin position="1"/>
        <end position="23"/>
    </location>
</feature>